<dbReference type="OMA" id="LNTYFCA"/>
<dbReference type="InterPro" id="IPR019396">
    <property type="entry name" value="TM_Fragile-X-F-assoc"/>
</dbReference>
<dbReference type="CTD" id="94107"/>
<keyword evidence="3" id="KW-1185">Reference proteome</keyword>
<dbReference type="PANTHER" id="PTHR13568">
    <property type="entry name" value="FAM11A, B PROTEIN"/>
    <property type="match status" value="1"/>
</dbReference>
<dbReference type="CDD" id="cd22816">
    <property type="entry name" value="TMEM203"/>
    <property type="match status" value="1"/>
</dbReference>
<dbReference type="OrthoDB" id="6234541at2759"/>
<feature type="transmembrane region" description="Helical" evidence="1">
    <location>
        <begin position="45"/>
        <end position="72"/>
    </location>
</feature>
<dbReference type="GO" id="GO:0005783">
    <property type="term" value="C:endoplasmic reticulum"/>
    <property type="evidence" value="ECO:0007669"/>
    <property type="project" value="TreeGrafter"/>
</dbReference>
<organism evidence="2 3">
    <name type="scientific">Patiria miniata</name>
    <name type="common">Bat star</name>
    <name type="synonym">Asterina miniata</name>
    <dbReference type="NCBI Taxonomy" id="46514"/>
    <lineage>
        <taxon>Eukaryota</taxon>
        <taxon>Metazoa</taxon>
        <taxon>Echinodermata</taxon>
        <taxon>Eleutherozoa</taxon>
        <taxon>Asterozoa</taxon>
        <taxon>Asteroidea</taxon>
        <taxon>Valvatacea</taxon>
        <taxon>Valvatida</taxon>
        <taxon>Asterinidae</taxon>
        <taxon>Patiria</taxon>
    </lineage>
</organism>
<dbReference type="EnsemblMetazoa" id="XM_038188792.1">
    <property type="protein sequence ID" value="XP_038044720.1"/>
    <property type="gene ID" value="LOC119719364"/>
</dbReference>
<evidence type="ECO:0008006" key="4">
    <source>
        <dbReference type="Google" id="ProtNLM"/>
    </source>
</evidence>
<dbReference type="GO" id="GO:0006874">
    <property type="term" value="P:intracellular calcium ion homeostasis"/>
    <property type="evidence" value="ECO:0007669"/>
    <property type="project" value="TreeGrafter"/>
</dbReference>
<evidence type="ECO:0000313" key="3">
    <source>
        <dbReference type="Proteomes" id="UP000887568"/>
    </source>
</evidence>
<dbReference type="GeneID" id="119719364"/>
<sequence length="134" mass="15567">MLFTLSETVQWLGMTVFELWVHTVSLLLFTVFLTLKLQDVWPVTWWTIFAPLFTCDSLNGYFVSIVVIRLYLYQGFRVAALRLFWSGLLLALIFVFKMLLCKRLEGEADIPCSIIMSPLFVLFQVLMIRACQVS</sequence>
<dbReference type="AlphaFoldDB" id="A0A913Z208"/>
<keyword evidence="1" id="KW-0472">Membrane</keyword>
<protein>
    <recommendedName>
        <fullName evidence="4">Transmembrane protein 203</fullName>
    </recommendedName>
</protein>
<accession>A0A913Z208</accession>
<evidence type="ECO:0000313" key="2">
    <source>
        <dbReference type="EnsemblMetazoa" id="XP_038044720.1"/>
    </source>
</evidence>
<feature type="transmembrane region" description="Helical" evidence="1">
    <location>
        <begin position="108"/>
        <end position="128"/>
    </location>
</feature>
<keyword evidence="1" id="KW-1133">Transmembrane helix</keyword>
<evidence type="ECO:0000256" key="1">
    <source>
        <dbReference type="SAM" id="Phobius"/>
    </source>
</evidence>
<proteinExistence type="predicted"/>
<feature type="transmembrane region" description="Helical" evidence="1">
    <location>
        <begin position="12"/>
        <end position="33"/>
    </location>
</feature>
<keyword evidence="1" id="KW-0812">Transmembrane</keyword>
<dbReference type="Pfam" id="PF10269">
    <property type="entry name" value="Tmemb_185A"/>
    <property type="match status" value="1"/>
</dbReference>
<name>A0A913Z208_PATMI</name>
<dbReference type="RefSeq" id="XP_038044720.1">
    <property type="nucleotide sequence ID" value="XM_038188792.1"/>
</dbReference>
<dbReference type="PANTHER" id="PTHR13568:SF9">
    <property type="entry name" value="TRANSMEMBRANE PROTEIN 203"/>
    <property type="match status" value="1"/>
</dbReference>
<feature type="transmembrane region" description="Helical" evidence="1">
    <location>
        <begin position="79"/>
        <end position="96"/>
    </location>
</feature>
<reference evidence="2" key="1">
    <citation type="submission" date="2022-11" db="UniProtKB">
        <authorList>
            <consortium name="EnsemblMetazoa"/>
        </authorList>
    </citation>
    <scope>IDENTIFICATION</scope>
</reference>
<dbReference type="Proteomes" id="UP000887568">
    <property type="component" value="Unplaced"/>
</dbReference>